<dbReference type="SUPFAM" id="SSF101386">
    <property type="entry name" value="all-alpha NTP pyrophosphatases"/>
    <property type="match status" value="1"/>
</dbReference>
<dbReference type="NCBIfam" id="TIGR00444">
    <property type="entry name" value="mazG"/>
    <property type="match status" value="1"/>
</dbReference>
<dbReference type="GO" id="GO:0046047">
    <property type="term" value="P:TTP catabolic process"/>
    <property type="evidence" value="ECO:0007669"/>
    <property type="project" value="TreeGrafter"/>
</dbReference>
<dbReference type="RefSeq" id="WP_011699012.1">
    <property type="nucleotide sequence ID" value="NC_008554.1"/>
</dbReference>
<dbReference type="InParanoid" id="A0LK91"/>
<dbReference type="GO" id="GO:0006950">
    <property type="term" value="P:response to stress"/>
    <property type="evidence" value="ECO:0007669"/>
    <property type="project" value="UniProtKB-ARBA"/>
</dbReference>
<dbReference type="InterPro" id="IPR011551">
    <property type="entry name" value="NTP_PyrPHydrolase_MazG"/>
</dbReference>
<proteinExistence type="predicted"/>
<dbReference type="GO" id="GO:0046052">
    <property type="term" value="P:UTP catabolic process"/>
    <property type="evidence" value="ECO:0007669"/>
    <property type="project" value="TreeGrafter"/>
</dbReference>
<accession>A0LK91</accession>
<dbReference type="FunFam" id="1.10.287.1080:FF:000001">
    <property type="entry name" value="Nucleoside triphosphate pyrophosphohydrolase"/>
    <property type="match status" value="1"/>
</dbReference>
<dbReference type="Gene3D" id="1.10.287.1080">
    <property type="entry name" value="MazG-like"/>
    <property type="match status" value="2"/>
</dbReference>
<evidence type="ECO:0000313" key="3">
    <source>
        <dbReference type="Proteomes" id="UP000001784"/>
    </source>
</evidence>
<dbReference type="FunCoup" id="A0LK91">
    <property type="interactions" value="268"/>
</dbReference>
<dbReference type="CDD" id="cd11528">
    <property type="entry name" value="NTP-PPase_MazG_Nterm"/>
    <property type="match status" value="1"/>
</dbReference>
<dbReference type="STRING" id="335543.Sfum_2161"/>
<dbReference type="eggNOG" id="COG3956">
    <property type="taxonomic scope" value="Bacteria"/>
</dbReference>
<dbReference type="InterPro" id="IPR048015">
    <property type="entry name" value="NTP-PPase_MazG-like_N"/>
</dbReference>
<feature type="domain" description="NTP pyrophosphohydrolase MazG-like" evidence="1">
    <location>
        <begin position="34"/>
        <end position="107"/>
    </location>
</feature>
<organism evidence="2 3">
    <name type="scientific">Syntrophobacter fumaroxidans (strain DSM 10017 / MPOB)</name>
    <dbReference type="NCBI Taxonomy" id="335543"/>
    <lineage>
        <taxon>Bacteria</taxon>
        <taxon>Pseudomonadati</taxon>
        <taxon>Thermodesulfobacteriota</taxon>
        <taxon>Syntrophobacteria</taxon>
        <taxon>Syntrophobacterales</taxon>
        <taxon>Syntrophobacteraceae</taxon>
        <taxon>Syntrophobacter</taxon>
    </lineage>
</organism>
<dbReference type="GO" id="GO:0046081">
    <property type="term" value="P:dUTP catabolic process"/>
    <property type="evidence" value="ECO:0007669"/>
    <property type="project" value="TreeGrafter"/>
</dbReference>
<dbReference type="InterPro" id="IPR004518">
    <property type="entry name" value="MazG-like_dom"/>
</dbReference>
<dbReference type="EMBL" id="CP000478">
    <property type="protein sequence ID" value="ABK17843.1"/>
    <property type="molecule type" value="Genomic_DNA"/>
</dbReference>
<evidence type="ECO:0000259" key="1">
    <source>
        <dbReference type="Pfam" id="PF03819"/>
    </source>
</evidence>
<dbReference type="OrthoDB" id="9808939at2"/>
<dbReference type="PANTHER" id="PTHR30522:SF0">
    <property type="entry name" value="NUCLEOSIDE TRIPHOSPHATE PYROPHOSPHOHYDROLASE"/>
    <property type="match status" value="1"/>
</dbReference>
<dbReference type="AlphaFoldDB" id="A0LK91"/>
<name>A0LK91_SYNFM</name>
<dbReference type="HOGENOM" id="CLU_038356_0_1_7"/>
<dbReference type="Proteomes" id="UP000001784">
    <property type="component" value="Chromosome"/>
</dbReference>
<sequence length="229" mass="26116">MTTNDLTRWNKVRRIYEIIDRLRGESGCPWDRKQTPDKVQTYLIEEAHEAASAVRAGRREEAAEELGDLLFMVFFLIHLYEESGDFRLEEVCDAICEKMVRRHPHVFGETRVASAREVKENWEKIKADEKATAGKEQDRVPESLPALMRAYRMLARLSHKQGGDLNDVSAQTRKFLEMGRGLAADPAGGNTVSADDFGEMLLALVNLARLKGYRAEDCLHQRLVRLETP</sequence>
<dbReference type="Pfam" id="PF03819">
    <property type="entry name" value="MazG"/>
    <property type="match status" value="1"/>
</dbReference>
<evidence type="ECO:0000313" key="2">
    <source>
        <dbReference type="EMBL" id="ABK17843.1"/>
    </source>
</evidence>
<dbReference type="GO" id="GO:0047429">
    <property type="term" value="F:nucleoside triphosphate diphosphatase activity"/>
    <property type="evidence" value="ECO:0007669"/>
    <property type="project" value="TreeGrafter"/>
</dbReference>
<reference evidence="2 3" key="1">
    <citation type="submission" date="2006-10" db="EMBL/GenBank/DDBJ databases">
        <title>Complete sequence of Syntrophobacter fumaroxidans MPOB.</title>
        <authorList>
            <consortium name="US DOE Joint Genome Institute"/>
            <person name="Copeland A."/>
            <person name="Lucas S."/>
            <person name="Lapidus A."/>
            <person name="Barry K."/>
            <person name="Detter J.C."/>
            <person name="Glavina del Rio T."/>
            <person name="Hammon N."/>
            <person name="Israni S."/>
            <person name="Pitluck S."/>
            <person name="Goltsman E.G."/>
            <person name="Martinez M."/>
            <person name="Schmutz J."/>
            <person name="Larimer F."/>
            <person name="Land M."/>
            <person name="Hauser L."/>
            <person name="Kyrpides N."/>
            <person name="Kim E."/>
            <person name="Boone D.R."/>
            <person name="Brockman F."/>
            <person name="Culley D."/>
            <person name="Ferry J."/>
            <person name="Gunsalus R."/>
            <person name="McInerney M.J."/>
            <person name="Morrison M."/>
            <person name="Plugge C."/>
            <person name="Rohlin L."/>
            <person name="Scholten J."/>
            <person name="Sieber J."/>
            <person name="Stams A.J.M."/>
            <person name="Worm P."/>
            <person name="Henstra A.M."/>
            <person name="Richardson P."/>
        </authorList>
    </citation>
    <scope>NUCLEOTIDE SEQUENCE [LARGE SCALE GENOMIC DNA]</scope>
    <source>
        <strain evidence="3">DSM 10017 / MPOB</strain>
    </source>
</reference>
<dbReference type="GO" id="GO:0046061">
    <property type="term" value="P:dATP catabolic process"/>
    <property type="evidence" value="ECO:0007669"/>
    <property type="project" value="TreeGrafter"/>
</dbReference>
<keyword evidence="3" id="KW-1185">Reference proteome</keyword>
<dbReference type="GO" id="GO:0046076">
    <property type="term" value="P:dTTP catabolic process"/>
    <property type="evidence" value="ECO:0007669"/>
    <property type="project" value="TreeGrafter"/>
</dbReference>
<dbReference type="PANTHER" id="PTHR30522">
    <property type="entry name" value="NUCLEOSIDE TRIPHOSPHATE PYROPHOSPHOHYDROLASE"/>
    <property type="match status" value="1"/>
</dbReference>
<dbReference type="GO" id="GO:0006203">
    <property type="term" value="P:dGTP catabolic process"/>
    <property type="evidence" value="ECO:0007669"/>
    <property type="project" value="TreeGrafter"/>
</dbReference>
<dbReference type="KEGG" id="sfu:Sfum_2161"/>
<gene>
    <name evidence="2" type="ordered locus">Sfum_2161</name>
</gene>
<protein>
    <submittedName>
        <fullName evidence="2">MazG family protein</fullName>
    </submittedName>
</protein>